<gene>
    <name evidence="9" type="ORF">KL86APRO_20223</name>
</gene>
<sequence>MTEARYWTPTSEPGGLRCTLCPHGCALRPGASGRCGARANVGGRLHLLTWGRSSGFCIDPVEKKPFAHVLPGSASLSFGGFGCNLSCACCQNWEISRTRGAHGPVHRAADIAAAARREGCRSVAITYNEPLIALEWASEVAAAARAEGLRVLGVSAGYLAEAARPEFFACFDAVNLDLKAFSDDTYRRLCGARLAPVLETLKYGVRASRAWIEITTLVIPGVNDGDAEIAALAEWIAAELSPEVPLHLSAFHPAHRMRDRPPTPAATLVRARDRARAEGLKFVYVGNLAVADGGITRCPGCGRAAIARDGAALAAYGLDDAGRCRECGTAIPGVFDGPPGDWGNRRRPLAIPANS</sequence>
<dbReference type="InterPro" id="IPR013785">
    <property type="entry name" value="Aldolase_TIM"/>
</dbReference>
<dbReference type="SFLD" id="SFLDS00029">
    <property type="entry name" value="Radical_SAM"/>
    <property type="match status" value="1"/>
</dbReference>
<dbReference type="SFLD" id="SFLDG01101">
    <property type="entry name" value="Uncharacterised_Radical_SAM_Su"/>
    <property type="match status" value="1"/>
</dbReference>
<keyword evidence="2" id="KW-0119">Carbohydrate metabolism</keyword>
<keyword evidence="3 7" id="KW-0949">S-adenosyl-L-methionine</keyword>
<dbReference type="InterPro" id="IPR016431">
    <property type="entry name" value="Pyrv-formate_lyase-activ_prd"/>
</dbReference>
<feature type="binding site" evidence="7">
    <location>
        <position position="87"/>
    </location>
    <ligand>
        <name>[4Fe-4S] cluster</name>
        <dbReference type="ChEBI" id="CHEBI:49883"/>
        <note>4Fe-4S-S-AdoMet</note>
    </ligand>
</feature>
<dbReference type="InterPro" id="IPR027596">
    <property type="entry name" value="AmmeMemoSam_rS"/>
</dbReference>
<dbReference type="InterPro" id="IPR007197">
    <property type="entry name" value="rSAM"/>
</dbReference>
<dbReference type="InterPro" id="IPR058240">
    <property type="entry name" value="rSAM_sf"/>
</dbReference>
<dbReference type="PANTHER" id="PTHR30352:SF5">
    <property type="entry name" value="PYRUVATE FORMATE-LYASE 1-ACTIVATING ENZYME"/>
    <property type="match status" value="1"/>
</dbReference>
<dbReference type="GO" id="GO:0003824">
    <property type="term" value="F:catalytic activity"/>
    <property type="evidence" value="ECO:0007669"/>
    <property type="project" value="InterPro"/>
</dbReference>
<keyword evidence="2" id="KW-0313">Glucose metabolism</keyword>
<dbReference type="PIRSF" id="PIRSF004869">
    <property type="entry name" value="PflX_prd"/>
    <property type="match status" value="1"/>
</dbReference>
<keyword evidence="1" id="KW-0004">4Fe-4S</keyword>
<keyword evidence="5 7" id="KW-0408">Iron</keyword>
<accession>A0A212KIZ0</accession>
<dbReference type="InterPro" id="IPR034457">
    <property type="entry name" value="Organic_radical-activating"/>
</dbReference>
<dbReference type="GO" id="GO:0006006">
    <property type="term" value="P:glucose metabolic process"/>
    <property type="evidence" value="ECO:0007669"/>
    <property type="project" value="UniProtKB-KW"/>
</dbReference>
<evidence type="ECO:0000259" key="8">
    <source>
        <dbReference type="PROSITE" id="PS51918"/>
    </source>
</evidence>
<organism evidence="9">
    <name type="scientific">uncultured Alphaproteobacteria bacterium</name>
    <dbReference type="NCBI Taxonomy" id="91750"/>
    <lineage>
        <taxon>Bacteria</taxon>
        <taxon>Pseudomonadati</taxon>
        <taxon>Pseudomonadota</taxon>
        <taxon>Alphaproteobacteria</taxon>
        <taxon>environmental samples</taxon>
    </lineage>
</organism>
<dbReference type="Gene3D" id="3.20.20.70">
    <property type="entry name" value="Aldolase class I"/>
    <property type="match status" value="1"/>
</dbReference>
<keyword evidence="6 7" id="KW-0411">Iron-sulfur</keyword>
<evidence type="ECO:0000256" key="7">
    <source>
        <dbReference type="PIRSR" id="PIRSR004869-50"/>
    </source>
</evidence>
<dbReference type="PANTHER" id="PTHR30352">
    <property type="entry name" value="PYRUVATE FORMATE-LYASE-ACTIVATING ENZYME"/>
    <property type="match status" value="1"/>
</dbReference>
<dbReference type="NCBIfam" id="TIGR04337">
    <property type="entry name" value="AmmeMemoSam_rS"/>
    <property type="match status" value="1"/>
</dbReference>
<name>A0A212KIZ0_9PROT</name>
<dbReference type="GO" id="GO:0051539">
    <property type="term" value="F:4 iron, 4 sulfur cluster binding"/>
    <property type="evidence" value="ECO:0007669"/>
    <property type="project" value="UniProtKB-KW"/>
</dbReference>
<dbReference type="Pfam" id="PF04055">
    <property type="entry name" value="Radical_SAM"/>
    <property type="match status" value="1"/>
</dbReference>
<dbReference type="EMBL" id="FLUO01000002">
    <property type="protein sequence ID" value="SBW11535.1"/>
    <property type="molecule type" value="Genomic_DNA"/>
</dbReference>
<evidence type="ECO:0000256" key="1">
    <source>
        <dbReference type="ARBA" id="ARBA00022485"/>
    </source>
</evidence>
<reference evidence="9" key="1">
    <citation type="submission" date="2016-04" db="EMBL/GenBank/DDBJ databases">
        <authorList>
            <person name="Evans L.H."/>
            <person name="Alamgir A."/>
            <person name="Owens N."/>
            <person name="Weber N.D."/>
            <person name="Virtaneva K."/>
            <person name="Barbian K."/>
            <person name="Babar A."/>
            <person name="Rosenke K."/>
        </authorList>
    </citation>
    <scope>NUCLEOTIDE SEQUENCE</scope>
    <source>
        <strain evidence="9">86</strain>
    </source>
</reference>
<feature type="binding site" evidence="7">
    <location>
        <position position="83"/>
    </location>
    <ligand>
        <name>[4Fe-4S] cluster</name>
        <dbReference type="ChEBI" id="CHEBI:49883"/>
        <note>4Fe-4S-S-AdoMet</note>
    </ligand>
</feature>
<dbReference type="SUPFAM" id="SSF102114">
    <property type="entry name" value="Radical SAM enzymes"/>
    <property type="match status" value="1"/>
</dbReference>
<feature type="domain" description="Radical SAM core" evidence="8">
    <location>
        <begin position="68"/>
        <end position="281"/>
    </location>
</feature>
<proteinExistence type="predicted"/>
<keyword evidence="4 7" id="KW-0479">Metal-binding</keyword>
<dbReference type="AlphaFoldDB" id="A0A212KIZ0"/>
<evidence type="ECO:0000256" key="5">
    <source>
        <dbReference type="ARBA" id="ARBA00023004"/>
    </source>
</evidence>
<evidence type="ECO:0000313" key="9">
    <source>
        <dbReference type="EMBL" id="SBW11535.1"/>
    </source>
</evidence>
<evidence type="ECO:0000256" key="3">
    <source>
        <dbReference type="ARBA" id="ARBA00022691"/>
    </source>
</evidence>
<evidence type="ECO:0000256" key="2">
    <source>
        <dbReference type="ARBA" id="ARBA00022526"/>
    </source>
</evidence>
<feature type="binding site" evidence="7">
    <location>
        <position position="90"/>
    </location>
    <ligand>
        <name>[4Fe-4S] cluster</name>
        <dbReference type="ChEBI" id="CHEBI:49883"/>
        <note>4Fe-4S-S-AdoMet</note>
    </ligand>
</feature>
<dbReference type="GO" id="GO:0046872">
    <property type="term" value="F:metal ion binding"/>
    <property type="evidence" value="ECO:0007669"/>
    <property type="project" value="UniProtKB-KW"/>
</dbReference>
<protein>
    <submittedName>
        <fullName evidence="9">Radical SAM domain protein</fullName>
    </submittedName>
</protein>
<dbReference type="PROSITE" id="PS51918">
    <property type="entry name" value="RADICAL_SAM"/>
    <property type="match status" value="1"/>
</dbReference>
<comment type="cofactor">
    <cofactor evidence="7">
        <name>[4Fe-4S] cluster</name>
        <dbReference type="ChEBI" id="CHEBI:49883"/>
    </cofactor>
    <text evidence="7">Binds 1 [4Fe-4S] cluster. The cluster is coordinated with 3 cysteines and an exchangeable S-adenosyl-L-methionine.</text>
</comment>
<evidence type="ECO:0000256" key="6">
    <source>
        <dbReference type="ARBA" id="ARBA00023014"/>
    </source>
</evidence>
<evidence type="ECO:0000256" key="4">
    <source>
        <dbReference type="ARBA" id="ARBA00022723"/>
    </source>
</evidence>